<dbReference type="InterPro" id="IPR002364">
    <property type="entry name" value="Quin_OxRdtase/zeta-crystal_CS"/>
</dbReference>
<dbReference type="Gene3D" id="3.90.180.10">
    <property type="entry name" value="Medium-chain alcohol dehydrogenases, catalytic domain"/>
    <property type="match status" value="1"/>
</dbReference>
<dbReference type="SUPFAM" id="SSF51735">
    <property type="entry name" value="NAD(P)-binding Rossmann-fold domains"/>
    <property type="match status" value="1"/>
</dbReference>
<dbReference type="Pfam" id="PF08240">
    <property type="entry name" value="ADH_N"/>
    <property type="match status" value="1"/>
</dbReference>
<keyword evidence="3" id="KW-1185">Reference proteome</keyword>
<dbReference type="AlphaFoldDB" id="A0A7W8HFR0"/>
<dbReference type="Gene3D" id="3.40.50.720">
    <property type="entry name" value="NAD(P)-binding Rossmann-like Domain"/>
    <property type="match status" value="1"/>
</dbReference>
<dbReference type="InterPro" id="IPR013154">
    <property type="entry name" value="ADH-like_N"/>
</dbReference>
<dbReference type="InterPro" id="IPR013149">
    <property type="entry name" value="ADH-like_C"/>
</dbReference>
<dbReference type="SMART" id="SM00829">
    <property type="entry name" value="PKS_ER"/>
    <property type="match status" value="1"/>
</dbReference>
<comment type="caution">
    <text evidence="2">The sequence shown here is derived from an EMBL/GenBank/DDBJ whole genome shotgun (WGS) entry which is preliminary data.</text>
</comment>
<dbReference type="EC" id="1.6.5.5" evidence="2"/>
<dbReference type="InterPro" id="IPR051397">
    <property type="entry name" value="Zn-ADH-like_protein"/>
</dbReference>
<protein>
    <submittedName>
        <fullName evidence="2">NADPH2:quinone reductase</fullName>
        <ecNumber evidence="2">1.6.5.5</ecNumber>
    </submittedName>
</protein>
<dbReference type="PANTHER" id="PTHR43677:SF4">
    <property type="entry name" value="QUINONE OXIDOREDUCTASE-LIKE PROTEIN 2"/>
    <property type="match status" value="1"/>
</dbReference>
<dbReference type="Proteomes" id="UP000532440">
    <property type="component" value="Unassembled WGS sequence"/>
</dbReference>
<name>A0A7W8HFR0_9BURK</name>
<dbReference type="Pfam" id="PF00107">
    <property type="entry name" value="ADH_zinc_N"/>
    <property type="match status" value="1"/>
</dbReference>
<dbReference type="InterPro" id="IPR020843">
    <property type="entry name" value="ER"/>
</dbReference>
<proteinExistence type="predicted"/>
<reference evidence="2 3" key="1">
    <citation type="submission" date="2020-08" db="EMBL/GenBank/DDBJ databases">
        <title>Genomic Encyclopedia of Type Strains, Phase IV (KMG-IV): sequencing the most valuable type-strain genomes for metagenomic binning, comparative biology and taxonomic classification.</title>
        <authorList>
            <person name="Goeker M."/>
        </authorList>
    </citation>
    <scope>NUCLEOTIDE SEQUENCE [LARGE SCALE GENOMIC DNA]</scope>
    <source>
        <strain evidence="2 3">DSM 29781</strain>
    </source>
</reference>
<dbReference type="RefSeq" id="WP_183963762.1">
    <property type="nucleotide sequence ID" value="NZ_BAABEW010000004.1"/>
</dbReference>
<evidence type="ECO:0000313" key="3">
    <source>
        <dbReference type="Proteomes" id="UP000532440"/>
    </source>
</evidence>
<organism evidence="2 3">
    <name type="scientific">Quisquiliibacterium transsilvanicum</name>
    <dbReference type="NCBI Taxonomy" id="1549638"/>
    <lineage>
        <taxon>Bacteria</taxon>
        <taxon>Pseudomonadati</taxon>
        <taxon>Pseudomonadota</taxon>
        <taxon>Betaproteobacteria</taxon>
        <taxon>Burkholderiales</taxon>
        <taxon>Burkholderiaceae</taxon>
        <taxon>Quisquiliibacterium</taxon>
    </lineage>
</organism>
<feature type="domain" description="Enoyl reductase (ER)" evidence="1">
    <location>
        <begin position="10"/>
        <end position="321"/>
    </location>
</feature>
<dbReference type="CDD" id="cd08241">
    <property type="entry name" value="QOR1"/>
    <property type="match status" value="1"/>
</dbReference>
<dbReference type="EMBL" id="JACHGB010000001">
    <property type="protein sequence ID" value="MBB5270413.1"/>
    <property type="molecule type" value="Genomic_DNA"/>
</dbReference>
<dbReference type="InterPro" id="IPR011032">
    <property type="entry name" value="GroES-like_sf"/>
</dbReference>
<dbReference type="GO" id="GO:0008270">
    <property type="term" value="F:zinc ion binding"/>
    <property type="evidence" value="ECO:0007669"/>
    <property type="project" value="InterPro"/>
</dbReference>
<dbReference type="InterPro" id="IPR036291">
    <property type="entry name" value="NAD(P)-bd_dom_sf"/>
</dbReference>
<evidence type="ECO:0000259" key="1">
    <source>
        <dbReference type="SMART" id="SM00829"/>
    </source>
</evidence>
<dbReference type="SUPFAM" id="SSF50129">
    <property type="entry name" value="GroES-like"/>
    <property type="match status" value="1"/>
</dbReference>
<dbReference type="GO" id="GO:0003960">
    <property type="term" value="F:quinone reductase (NADPH) activity"/>
    <property type="evidence" value="ECO:0007669"/>
    <property type="project" value="UniProtKB-EC"/>
</dbReference>
<keyword evidence="2" id="KW-0560">Oxidoreductase</keyword>
<accession>A0A7W8HFR0</accession>
<sequence>MKAWVVREWCTPDQMSFEEVSLPEPGPGQVRVKVGAAALNFLDTLMIEGKYQVKPPFPFTPGVEIAGVVDAVGAGCKLEVGASVAANIGTGGYAEYAIAEEAKTALLPDGVDHAVAATMPIVYPTAHLCLRDAGRMKPGETVLILAAAGGVGLAAIQLAKAWGAGRVIAAAGGEEKLKMCAEYGADSLVDYRRRDWVDQVKAIAPKGVDIVIDMVGGDEAEQGVRTLAWRGRFIVVGFAGGTIPKIPANRLLLNAASAIGVFWGGLTQREPALAREVYADLFGMLGRGEIRPILTKRYTLADAPQAMKDLAARKTTGKVVLVP</sequence>
<gene>
    <name evidence="2" type="ORF">HNQ70_000397</name>
</gene>
<evidence type="ECO:0000313" key="2">
    <source>
        <dbReference type="EMBL" id="MBB5270413.1"/>
    </source>
</evidence>
<dbReference type="PANTHER" id="PTHR43677">
    <property type="entry name" value="SHORT-CHAIN DEHYDROGENASE/REDUCTASE"/>
    <property type="match status" value="1"/>
</dbReference>
<dbReference type="PROSITE" id="PS01162">
    <property type="entry name" value="QOR_ZETA_CRYSTAL"/>
    <property type="match status" value="1"/>
</dbReference>